<dbReference type="Proteomes" id="UP000199300">
    <property type="component" value="Unassembled WGS sequence"/>
</dbReference>
<dbReference type="AlphaFoldDB" id="A0A1H8M2H7"/>
<evidence type="ECO:0000313" key="1">
    <source>
        <dbReference type="EMBL" id="SEO11565.1"/>
    </source>
</evidence>
<keyword evidence="2" id="KW-1185">Reference proteome</keyword>
<dbReference type="STRING" id="872970.SAMN04488134_1047"/>
<dbReference type="SUPFAM" id="SSF46689">
    <property type="entry name" value="Homeodomain-like"/>
    <property type="match status" value="1"/>
</dbReference>
<gene>
    <name evidence="1" type="ORF">SAMN04488134_1047</name>
</gene>
<evidence type="ECO:0000313" key="2">
    <source>
        <dbReference type="Proteomes" id="UP000199300"/>
    </source>
</evidence>
<evidence type="ECO:0008006" key="3">
    <source>
        <dbReference type="Google" id="ProtNLM"/>
    </source>
</evidence>
<dbReference type="RefSeq" id="WP_091496319.1">
    <property type="nucleotide sequence ID" value="NZ_FODJ01000004.1"/>
</dbReference>
<dbReference type="PANTHER" id="PTHR37812">
    <property type="entry name" value="MU-LIKE PROPHAGE FLUMU PROTEIN C"/>
    <property type="match status" value="1"/>
</dbReference>
<accession>A0A1H8M2H7</accession>
<sequence length="96" mass="11313">MQYKNGKEVLPQSLLEELQKYIQGELIYIPKQSGQRMGWGEGNGSRQMIRKRNEEIYRLYEGGYSLQALEEKYCLAADSVRKIVYQTRDRLQNTPH</sequence>
<dbReference type="InterPro" id="IPR052411">
    <property type="entry name" value="c-mor_Regulatory_Protein"/>
</dbReference>
<reference evidence="1 2" key="1">
    <citation type="submission" date="2016-10" db="EMBL/GenBank/DDBJ databases">
        <authorList>
            <person name="de Groot N.N."/>
        </authorList>
    </citation>
    <scope>NUCLEOTIDE SEQUENCE [LARGE SCALE GENOMIC DNA]</scope>
    <source>
        <strain evidence="1 2">CGMCC 1.10434</strain>
    </source>
</reference>
<dbReference type="OrthoDB" id="9800398at2"/>
<dbReference type="InterPro" id="IPR049739">
    <property type="entry name" value="YraL-like"/>
</dbReference>
<dbReference type="InterPro" id="IPR009057">
    <property type="entry name" value="Homeodomain-like_sf"/>
</dbReference>
<protein>
    <recommendedName>
        <fullName evidence="3">Mor transcription activator family protein</fullName>
    </recommendedName>
</protein>
<dbReference type="EMBL" id="FODJ01000004">
    <property type="protein sequence ID" value="SEO11565.1"/>
    <property type="molecule type" value="Genomic_DNA"/>
</dbReference>
<name>A0A1H8M2H7_9BACI</name>
<organism evidence="1 2">
    <name type="scientific">Amphibacillus marinus</name>
    <dbReference type="NCBI Taxonomy" id="872970"/>
    <lineage>
        <taxon>Bacteria</taxon>
        <taxon>Bacillati</taxon>
        <taxon>Bacillota</taxon>
        <taxon>Bacilli</taxon>
        <taxon>Bacillales</taxon>
        <taxon>Bacillaceae</taxon>
        <taxon>Amphibacillus</taxon>
    </lineage>
</organism>
<proteinExistence type="predicted"/>
<dbReference type="PANTHER" id="PTHR37812:SF1">
    <property type="entry name" value="MU-LIKE PROPHAGE FLUMU PROTEIN C"/>
    <property type="match status" value="1"/>
</dbReference>
<dbReference type="NCBIfam" id="NF040785">
    <property type="entry name" value="CD3324_fam"/>
    <property type="match status" value="1"/>
</dbReference>